<dbReference type="STRING" id="166423.A0A0N0U751"/>
<keyword evidence="2" id="KW-0472">Membrane</keyword>
<feature type="transmembrane region" description="Helical" evidence="2">
    <location>
        <begin position="419"/>
        <end position="436"/>
    </location>
</feature>
<reference evidence="3 4" key="1">
    <citation type="submission" date="2015-07" db="EMBL/GenBank/DDBJ databases">
        <title>The genome of Melipona quadrifasciata.</title>
        <authorList>
            <person name="Pan H."/>
            <person name="Kapheim K."/>
        </authorList>
    </citation>
    <scope>NUCLEOTIDE SEQUENCE [LARGE SCALE GENOMIC DNA]</scope>
    <source>
        <strain evidence="3">0111107301</strain>
        <tissue evidence="3">Whole body</tissue>
    </source>
</reference>
<dbReference type="AlphaFoldDB" id="A0A0N0U751"/>
<evidence type="ECO:0000313" key="3">
    <source>
        <dbReference type="EMBL" id="KOX79702.1"/>
    </source>
</evidence>
<accession>A0A0N0U751</accession>
<evidence type="ECO:0000256" key="2">
    <source>
        <dbReference type="SAM" id="Phobius"/>
    </source>
</evidence>
<name>A0A0N0U751_9HYME</name>
<feature type="transmembrane region" description="Helical" evidence="2">
    <location>
        <begin position="123"/>
        <end position="140"/>
    </location>
</feature>
<feature type="compositionally biased region" description="Basic and acidic residues" evidence="1">
    <location>
        <begin position="488"/>
        <end position="497"/>
    </location>
</feature>
<dbReference type="EMBL" id="KQ435710">
    <property type="protein sequence ID" value="KOX79702.1"/>
    <property type="molecule type" value="Genomic_DNA"/>
</dbReference>
<feature type="transmembrane region" description="Helical" evidence="2">
    <location>
        <begin position="332"/>
        <end position="350"/>
    </location>
</feature>
<organism evidence="3 4">
    <name type="scientific">Melipona quadrifasciata</name>
    <dbReference type="NCBI Taxonomy" id="166423"/>
    <lineage>
        <taxon>Eukaryota</taxon>
        <taxon>Metazoa</taxon>
        <taxon>Ecdysozoa</taxon>
        <taxon>Arthropoda</taxon>
        <taxon>Hexapoda</taxon>
        <taxon>Insecta</taxon>
        <taxon>Pterygota</taxon>
        <taxon>Neoptera</taxon>
        <taxon>Endopterygota</taxon>
        <taxon>Hymenoptera</taxon>
        <taxon>Apocrita</taxon>
        <taxon>Aculeata</taxon>
        <taxon>Apoidea</taxon>
        <taxon>Anthophila</taxon>
        <taxon>Apidae</taxon>
        <taxon>Melipona</taxon>
    </lineage>
</organism>
<keyword evidence="2" id="KW-1133">Transmembrane helix</keyword>
<keyword evidence="2" id="KW-0812">Transmembrane</keyword>
<protein>
    <submittedName>
        <fullName evidence="3">Vacuole membrane protein 1</fullName>
    </submittedName>
</protein>
<feature type="region of interest" description="Disordered" evidence="1">
    <location>
        <begin position="488"/>
        <end position="512"/>
    </location>
</feature>
<sequence>MLSEFCYRDANFMNCHKLIKGLVKHHLHISENSENMDNQLGSIMLENSTAIRRVKDATPVNGAQQNVEEKKSIPFSENLDNLDIDSEHLTLWQHPVTTLNYFFRELFNNIFSLGEKALHYKKTVWSIVSIIVLFLMLSRISGPHQQILKAWETKIIWWLYWIGLGVLSSVGLGTGLHTFVLYLGPHIAAVTMAAYECGALNFPEPPYPDQIICPITIDPLWTAGILNIMRKVRIEAMLWGAGTALGELPPYFMARAARTSRQNSRNEEFDQEDLKELEALEALENGENISLLIRVKLIMKHFVQKAGFWGILACASIPNPLFDLAGLTCGHYLIPFWTFFGATLIGKAIIKMHIQQLAVIIAFNEELLDKFIKLLAIVPFVGSKFQGPLKKYLIQQKEKLHNKTSMDGTTTISWLFDKFVMFMVCYFLVTIIHALARNYHQSLEKTEFKAESLENLLLAARTEIGQFLLSFTSRCTIAEHKHFIEENQIGHRRDRSAPDNAAPPRESRDPNQPIANFRCISVAPEEEREDRTATALIHVAVVLLSPNPFQLAGFRGDDGGYHV</sequence>
<dbReference type="Proteomes" id="UP000053105">
    <property type="component" value="Unassembled WGS sequence"/>
</dbReference>
<feature type="transmembrane region" description="Helical" evidence="2">
    <location>
        <begin position="160"/>
        <end position="183"/>
    </location>
</feature>
<evidence type="ECO:0000313" key="4">
    <source>
        <dbReference type="Proteomes" id="UP000053105"/>
    </source>
</evidence>
<gene>
    <name evidence="3" type="ORF">WN51_11312</name>
</gene>
<dbReference type="OrthoDB" id="2016540at2759"/>
<feature type="transmembrane region" description="Helical" evidence="2">
    <location>
        <begin position="306"/>
        <end position="326"/>
    </location>
</feature>
<evidence type="ECO:0000256" key="1">
    <source>
        <dbReference type="SAM" id="MobiDB-lite"/>
    </source>
</evidence>
<keyword evidence="4" id="KW-1185">Reference proteome</keyword>
<proteinExistence type="predicted"/>